<gene>
    <name evidence="2" type="ORF">GCM10010468_49530</name>
</gene>
<accession>A0ABP6QFT1</accession>
<proteinExistence type="predicted"/>
<feature type="compositionally biased region" description="Low complexity" evidence="1">
    <location>
        <begin position="120"/>
        <end position="131"/>
    </location>
</feature>
<evidence type="ECO:0000313" key="3">
    <source>
        <dbReference type="Proteomes" id="UP001501237"/>
    </source>
</evidence>
<dbReference type="InterPro" id="IPR057972">
    <property type="entry name" value="Terminase_7"/>
</dbReference>
<feature type="region of interest" description="Disordered" evidence="1">
    <location>
        <begin position="119"/>
        <end position="149"/>
    </location>
</feature>
<dbReference type="Proteomes" id="UP001501237">
    <property type="component" value="Unassembled WGS sequence"/>
</dbReference>
<evidence type="ECO:0000256" key="1">
    <source>
        <dbReference type="SAM" id="MobiDB-lite"/>
    </source>
</evidence>
<feature type="region of interest" description="Disordered" evidence="1">
    <location>
        <begin position="1"/>
        <end position="33"/>
    </location>
</feature>
<dbReference type="RefSeq" id="WP_344832511.1">
    <property type="nucleotide sequence ID" value="NZ_BAAAUV010000013.1"/>
</dbReference>
<name>A0ABP6QFT1_9ACTN</name>
<dbReference type="Pfam" id="PF25673">
    <property type="entry name" value="Terminase_7"/>
    <property type="match status" value="1"/>
</dbReference>
<organism evidence="2 3">
    <name type="scientific">Actinocorallia longicatena</name>
    <dbReference type="NCBI Taxonomy" id="111803"/>
    <lineage>
        <taxon>Bacteria</taxon>
        <taxon>Bacillati</taxon>
        <taxon>Actinomycetota</taxon>
        <taxon>Actinomycetes</taxon>
        <taxon>Streptosporangiales</taxon>
        <taxon>Thermomonosporaceae</taxon>
        <taxon>Actinocorallia</taxon>
    </lineage>
</organism>
<feature type="compositionally biased region" description="Basic residues" evidence="1">
    <location>
        <begin position="140"/>
        <end position="149"/>
    </location>
</feature>
<protein>
    <recommendedName>
        <fullName evidence="4">Terminase small subunit</fullName>
    </recommendedName>
</protein>
<evidence type="ECO:0008006" key="4">
    <source>
        <dbReference type="Google" id="ProtNLM"/>
    </source>
</evidence>
<keyword evidence="3" id="KW-1185">Reference proteome</keyword>
<reference evidence="3" key="1">
    <citation type="journal article" date="2019" name="Int. J. Syst. Evol. Microbiol.">
        <title>The Global Catalogue of Microorganisms (GCM) 10K type strain sequencing project: providing services to taxonomists for standard genome sequencing and annotation.</title>
        <authorList>
            <consortium name="The Broad Institute Genomics Platform"/>
            <consortium name="The Broad Institute Genome Sequencing Center for Infectious Disease"/>
            <person name="Wu L."/>
            <person name="Ma J."/>
        </authorList>
    </citation>
    <scope>NUCLEOTIDE SEQUENCE [LARGE SCALE GENOMIC DNA]</scope>
    <source>
        <strain evidence="3">JCM 9377</strain>
    </source>
</reference>
<sequence>MAGAGPPPAEAGGKRRRNADVFEDQAVEVPRNSAVAKPPPLPYARKYLQATRAWYATWAAAPQAAAWVDTDWQRLHMLAPLVDAYWRHPTKELMAEIRINESLLGATHVDRLRGRIKFTAGQGPAPGGAAPRKVDDLTAQRRRRMTDAS</sequence>
<evidence type="ECO:0000313" key="2">
    <source>
        <dbReference type="EMBL" id="GAA3223201.1"/>
    </source>
</evidence>
<comment type="caution">
    <text evidence="2">The sequence shown here is derived from an EMBL/GenBank/DDBJ whole genome shotgun (WGS) entry which is preliminary data.</text>
</comment>
<dbReference type="EMBL" id="BAAAUV010000013">
    <property type="protein sequence ID" value="GAA3223201.1"/>
    <property type="molecule type" value="Genomic_DNA"/>
</dbReference>